<keyword evidence="7" id="KW-1185">Reference proteome</keyword>
<proteinExistence type="inferred from homology"/>
<evidence type="ECO:0000256" key="4">
    <source>
        <dbReference type="ARBA" id="ARBA00022679"/>
    </source>
</evidence>
<comment type="similarity">
    <text evidence="2">Belongs to the glycosyltransferase 2 family.</text>
</comment>
<dbReference type="PANTHER" id="PTHR43179">
    <property type="entry name" value="RHAMNOSYLTRANSFERASE WBBL"/>
    <property type="match status" value="1"/>
</dbReference>
<keyword evidence="4" id="KW-0808">Transferase</keyword>
<evidence type="ECO:0000313" key="6">
    <source>
        <dbReference type="EMBL" id="MST33414.1"/>
    </source>
</evidence>
<comment type="pathway">
    <text evidence="1">Cell wall biogenesis; cell wall polysaccharide biosynthesis.</text>
</comment>
<dbReference type="Proteomes" id="UP000437736">
    <property type="component" value="Unassembled WGS sequence"/>
</dbReference>
<comment type="caution">
    <text evidence="6">The sequence shown here is derived from an EMBL/GenBank/DDBJ whole genome shotgun (WGS) entry which is preliminary data.</text>
</comment>
<organism evidence="6 7">
    <name type="scientific">Acidiferrimicrobium australe</name>
    <dbReference type="NCBI Taxonomy" id="2664430"/>
    <lineage>
        <taxon>Bacteria</taxon>
        <taxon>Bacillati</taxon>
        <taxon>Actinomycetota</taxon>
        <taxon>Acidimicrobiia</taxon>
        <taxon>Acidimicrobiales</taxon>
        <taxon>Acidimicrobiaceae</taxon>
        <taxon>Acidiferrimicrobium</taxon>
    </lineage>
</organism>
<evidence type="ECO:0000256" key="3">
    <source>
        <dbReference type="ARBA" id="ARBA00022676"/>
    </source>
</evidence>
<accession>A0ABW9QVE5</accession>
<evidence type="ECO:0000259" key="5">
    <source>
        <dbReference type="Pfam" id="PF00535"/>
    </source>
</evidence>
<dbReference type="EMBL" id="WJHE01000584">
    <property type="protein sequence ID" value="MST33414.1"/>
    <property type="molecule type" value="Genomic_DNA"/>
</dbReference>
<evidence type="ECO:0000313" key="7">
    <source>
        <dbReference type="Proteomes" id="UP000437736"/>
    </source>
</evidence>
<evidence type="ECO:0000256" key="2">
    <source>
        <dbReference type="ARBA" id="ARBA00006739"/>
    </source>
</evidence>
<dbReference type="SUPFAM" id="SSF53448">
    <property type="entry name" value="Nucleotide-diphospho-sugar transferases"/>
    <property type="match status" value="1"/>
</dbReference>
<name>A0ABW9QVE5_9ACTN</name>
<dbReference type="Gene3D" id="3.90.550.10">
    <property type="entry name" value="Spore Coat Polysaccharide Biosynthesis Protein SpsA, Chain A"/>
    <property type="match status" value="1"/>
</dbReference>
<evidence type="ECO:0000256" key="1">
    <source>
        <dbReference type="ARBA" id="ARBA00004776"/>
    </source>
</evidence>
<feature type="domain" description="Glycosyltransferase 2-like" evidence="5">
    <location>
        <begin position="17"/>
        <end position="173"/>
    </location>
</feature>
<keyword evidence="3" id="KW-0328">Glycosyltransferase</keyword>
<protein>
    <submittedName>
        <fullName evidence="6">Glycosyltransferase</fullName>
    </submittedName>
</protein>
<dbReference type="InterPro" id="IPR001173">
    <property type="entry name" value="Glyco_trans_2-like"/>
</dbReference>
<reference evidence="6 7" key="1">
    <citation type="submission" date="2019-11" db="EMBL/GenBank/DDBJ databases">
        <title>Acidiferrimicrobium australis gen. nov., sp. nov., an acidophilic and obligately heterotrophic, member of the Actinobacteria that catalyses dissimilatory oxido- reduction of iron isolated from metal-rich acidic water in Chile.</title>
        <authorList>
            <person name="Gonzalez D."/>
            <person name="Huber K."/>
            <person name="Hedrich S."/>
            <person name="Rojas-Villalobos C."/>
            <person name="Quatrini R."/>
            <person name="Dinamarca M.A."/>
            <person name="Schwarz A."/>
            <person name="Canales C."/>
            <person name="Nancucheo I."/>
        </authorList>
    </citation>
    <scope>NUCLEOTIDE SEQUENCE [LARGE SCALE GENOMIC DNA]</scope>
    <source>
        <strain evidence="6 7">USS-CCA1</strain>
    </source>
</reference>
<feature type="non-terminal residue" evidence="6">
    <location>
        <position position="244"/>
    </location>
</feature>
<sequence>MTDEADRVTVGVGIPTCSYERAEDLATCLEGINSGSRRPARIVVSVDSNPLLARHLARRPDVGQQADVVVVDGAGVGVSEARNEAAAAVGTDIVLFIDDDVRPHQRWVEGMVSALVQPGVVAAGGRVLPVYESPRRRLPPELLWLVGCTYAGHADGPGPISRPIGAAMGFWRDRLLEVGGFNARFGPRRGRKASSNEELELAVRLREAYGDEAIRYQPHAIVFHKVPEQRCTWRYLTQRCWVEG</sequence>
<dbReference type="InterPro" id="IPR029044">
    <property type="entry name" value="Nucleotide-diphossugar_trans"/>
</dbReference>
<dbReference type="Pfam" id="PF00535">
    <property type="entry name" value="Glycos_transf_2"/>
    <property type="match status" value="1"/>
</dbReference>
<gene>
    <name evidence="6" type="ORF">GHK86_11880</name>
</gene>
<dbReference type="PANTHER" id="PTHR43179:SF12">
    <property type="entry name" value="GALACTOFURANOSYLTRANSFERASE GLFT2"/>
    <property type="match status" value="1"/>
</dbReference>